<proteinExistence type="predicted"/>
<dbReference type="HOGENOM" id="CLU_2278481_0_0_1"/>
<reference evidence="2 3" key="1">
    <citation type="journal article" date="2007" name="Nat. Biotechnol.">
        <title>Genome sequence of the lignocellulose-bioconverting and xylose-fermenting yeast Pichia stipitis.</title>
        <authorList>
            <person name="Jeffries T.W."/>
            <person name="Grigoriev I.V."/>
            <person name="Grimwood J."/>
            <person name="Laplaza J.M."/>
            <person name="Aerts A."/>
            <person name="Salamov A."/>
            <person name="Schmutz J."/>
            <person name="Lindquist E."/>
            <person name="Dehal P."/>
            <person name="Shapiro H."/>
            <person name="Jin Y.S."/>
            <person name="Passoth V."/>
            <person name="Richardson P.M."/>
        </authorList>
    </citation>
    <scope>NUCLEOTIDE SEQUENCE [LARGE SCALE GENOMIC DNA]</scope>
    <source>
        <strain evidence="3">ATCC 58785 / CBS 6054 / NBRC 10063 / NRRL Y-11545</strain>
    </source>
</reference>
<accession>A3M0P6</accession>
<name>A3M0P6_PICST</name>
<dbReference type="KEGG" id="pic:PICST_33983"/>
<protein>
    <submittedName>
        <fullName evidence="2">Uncharacterized protein</fullName>
    </submittedName>
</protein>
<evidence type="ECO:0000256" key="1">
    <source>
        <dbReference type="SAM" id="MobiDB-lite"/>
    </source>
</evidence>
<evidence type="ECO:0000313" key="2">
    <source>
        <dbReference type="EMBL" id="ABN68737.2"/>
    </source>
</evidence>
<dbReference type="OrthoDB" id="2163284at2759"/>
<evidence type="ECO:0000313" key="3">
    <source>
        <dbReference type="Proteomes" id="UP000002258"/>
    </source>
</evidence>
<sequence length="102" mass="11502">MSSDSIDIVPEVPTSTVEKSLPQIKSTDNLTHTEHDISEPISTHPSSLSKEEKVARILLLKDQISTLVTSIRNTKIVSEKYENDIQYLQEYIGSLMKNEDTK</sequence>
<dbReference type="AlphaFoldDB" id="A3M0P6"/>
<dbReference type="Gene3D" id="1.20.5.170">
    <property type="match status" value="1"/>
</dbReference>
<gene>
    <name evidence="2" type="ORF">PICST_33983</name>
</gene>
<dbReference type="Proteomes" id="UP000002258">
    <property type="component" value="Chromosome 8"/>
</dbReference>
<dbReference type="eggNOG" id="ENOG502RQDB">
    <property type="taxonomic scope" value="Eukaryota"/>
</dbReference>
<dbReference type="EMBL" id="CP000502">
    <property type="protein sequence ID" value="ABN68737.2"/>
    <property type="molecule type" value="Genomic_DNA"/>
</dbReference>
<dbReference type="RefSeq" id="XP_001386766.2">
    <property type="nucleotide sequence ID" value="XM_001386729.1"/>
</dbReference>
<keyword evidence="3" id="KW-1185">Reference proteome</keyword>
<organism evidence="2 3">
    <name type="scientific">Scheffersomyces stipitis (strain ATCC 58785 / CBS 6054 / NBRC 10063 / NRRL Y-11545)</name>
    <name type="common">Yeast</name>
    <name type="synonym">Pichia stipitis</name>
    <dbReference type="NCBI Taxonomy" id="322104"/>
    <lineage>
        <taxon>Eukaryota</taxon>
        <taxon>Fungi</taxon>
        <taxon>Dikarya</taxon>
        <taxon>Ascomycota</taxon>
        <taxon>Saccharomycotina</taxon>
        <taxon>Pichiomycetes</taxon>
        <taxon>Debaryomycetaceae</taxon>
        <taxon>Scheffersomyces</taxon>
    </lineage>
</organism>
<dbReference type="GeneID" id="4841019"/>
<dbReference type="InParanoid" id="A3M0P6"/>
<feature type="region of interest" description="Disordered" evidence="1">
    <location>
        <begin position="1"/>
        <end position="48"/>
    </location>
</feature>
<feature type="compositionally biased region" description="Polar residues" evidence="1">
    <location>
        <begin position="13"/>
        <end position="30"/>
    </location>
</feature>